<feature type="transmembrane region" description="Helical" evidence="2">
    <location>
        <begin position="348"/>
        <end position="366"/>
    </location>
</feature>
<evidence type="ECO:0000256" key="2">
    <source>
        <dbReference type="SAM" id="Phobius"/>
    </source>
</evidence>
<reference evidence="3" key="1">
    <citation type="journal article" date="2020" name="Appl. Environ. Microbiol.">
        <title>Medium-Chain Fatty Acid Synthesis by 'Candidatus Weimeria bifida' gen. nov., sp. nov., and 'Candidatus Pseudoramibacter fermentans' sp. nov.</title>
        <authorList>
            <person name="Scarborough M.J."/>
            <person name="Myers K.S."/>
            <person name="Donohue T.J."/>
            <person name="Noguera D.R."/>
        </authorList>
    </citation>
    <scope>NUCLEOTIDE SEQUENCE</scope>
    <source>
        <strain evidence="3">EUB1.1</strain>
    </source>
</reference>
<gene>
    <name evidence="3" type="ORF">FRC53_03730</name>
</gene>
<dbReference type="EMBL" id="VOGB01000004">
    <property type="protein sequence ID" value="MQM72536.1"/>
    <property type="molecule type" value="Genomic_DNA"/>
</dbReference>
<feature type="compositionally biased region" description="Acidic residues" evidence="1">
    <location>
        <begin position="206"/>
        <end position="232"/>
    </location>
</feature>
<feature type="compositionally biased region" description="Polar residues" evidence="1">
    <location>
        <begin position="413"/>
        <end position="426"/>
    </location>
</feature>
<dbReference type="AlphaFoldDB" id="A0A6L5GRJ4"/>
<feature type="compositionally biased region" description="Low complexity" evidence="1">
    <location>
        <begin position="427"/>
        <end position="461"/>
    </location>
</feature>
<keyword evidence="2" id="KW-0472">Membrane</keyword>
<protein>
    <submittedName>
        <fullName evidence="3">Uncharacterized protein</fullName>
    </submittedName>
</protein>
<feature type="compositionally biased region" description="Low complexity" evidence="1">
    <location>
        <begin position="193"/>
        <end position="205"/>
    </location>
</feature>
<feature type="region of interest" description="Disordered" evidence="1">
    <location>
        <begin position="90"/>
        <end position="232"/>
    </location>
</feature>
<evidence type="ECO:0000313" key="4">
    <source>
        <dbReference type="Proteomes" id="UP000473648"/>
    </source>
</evidence>
<feature type="transmembrane region" description="Helical" evidence="2">
    <location>
        <begin position="378"/>
        <end position="398"/>
    </location>
</feature>
<feature type="region of interest" description="Disordered" evidence="1">
    <location>
        <begin position="413"/>
        <end position="461"/>
    </location>
</feature>
<organism evidence="3 4">
    <name type="scientific">Candidatus Pseudoramibacter fermentans</name>
    <dbReference type="NCBI Taxonomy" id="2594427"/>
    <lineage>
        <taxon>Bacteria</taxon>
        <taxon>Bacillati</taxon>
        <taxon>Bacillota</taxon>
        <taxon>Clostridia</taxon>
        <taxon>Eubacteriales</taxon>
        <taxon>Eubacteriaceae</taxon>
        <taxon>Pseudoramibacter</taxon>
    </lineage>
</organism>
<name>A0A6L5GRJ4_9FIRM</name>
<feature type="region of interest" description="Disordered" evidence="1">
    <location>
        <begin position="238"/>
        <end position="257"/>
    </location>
</feature>
<sequence length="481" mass="53111">MIENLSAPGELAQWSEGCVEALQNGDFTRIRVRNHRRLILAEYGADDILIDLSEKGPGRVYLHIESTSKEVLRWFKSCVTEAMLSVRPNVNPNAGQAQNSHVQHTPQSSANAAAPHSGQSAFDQAYRKAQAARRQASQEEQMAQTPGPDATRIAPDTYREEPFDPDATRIAKSPFERARDRQLSMGDAAQAQDDVPTADDTAFDTPYDDDAGYDDYDDGYADAEGYDDGYADDYEEEPTAEIDPVDYGDEAPEGDTQYLEYPEDGLYETGDVYAPEDYDDAPYDDGYTDDTAYDGEDGAYEDDYADGPYGDYDDGYTDAEGYADDDKALEPAAPQTFKEKWEALTEKTWFLLLMLAVFPPLGLYLIWHYRRWTGGKRVLATAIGLLYFLFVWLGFLGVNTGINRDTFTSLRSRTSQSTGSNVQNTPDTSSDSTDTSNSTDSTTSDSTTDSTANSADSTSGSNTVLEQAVSQFNNWVSNLVP</sequence>
<keyword evidence="2" id="KW-1133">Transmembrane helix</keyword>
<comment type="caution">
    <text evidence="3">The sequence shown here is derived from an EMBL/GenBank/DDBJ whole genome shotgun (WGS) entry which is preliminary data.</text>
</comment>
<feature type="compositionally biased region" description="Acidic residues" evidence="1">
    <location>
        <begin position="238"/>
        <end position="253"/>
    </location>
</feature>
<feature type="compositionally biased region" description="Polar residues" evidence="1">
    <location>
        <begin position="90"/>
        <end position="122"/>
    </location>
</feature>
<evidence type="ECO:0000313" key="3">
    <source>
        <dbReference type="EMBL" id="MQM72536.1"/>
    </source>
</evidence>
<keyword evidence="2" id="KW-0812">Transmembrane</keyword>
<accession>A0A6L5GRJ4</accession>
<proteinExistence type="predicted"/>
<feature type="compositionally biased region" description="Basic and acidic residues" evidence="1">
    <location>
        <begin position="157"/>
        <end position="182"/>
    </location>
</feature>
<keyword evidence="4" id="KW-1185">Reference proteome</keyword>
<feature type="compositionally biased region" description="Low complexity" evidence="1">
    <location>
        <begin position="127"/>
        <end position="144"/>
    </location>
</feature>
<dbReference type="Proteomes" id="UP000473648">
    <property type="component" value="Unassembled WGS sequence"/>
</dbReference>
<evidence type="ECO:0000256" key="1">
    <source>
        <dbReference type="SAM" id="MobiDB-lite"/>
    </source>
</evidence>
<feature type="region of interest" description="Disordered" evidence="1">
    <location>
        <begin position="288"/>
        <end position="309"/>
    </location>
</feature>